<dbReference type="InterPro" id="IPR039875">
    <property type="entry name" value="LENG1-like"/>
</dbReference>
<feature type="compositionally biased region" description="Basic and acidic residues" evidence="1">
    <location>
        <begin position="343"/>
        <end position="371"/>
    </location>
</feature>
<dbReference type="InterPro" id="IPR019339">
    <property type="entry name" value="CIR_N_dom"/>
</dbReference>
<sequence>MPLHLLGKKSWNVYNPDNIARVRRDEAAAKAREEEEERQMQEEDANWRLDQLRGSVSKRHAPERTVENEVREERPHFGRSEARKRRKLAGEDDTDRDIRLAAEAVHSRTDAIATQHDRKPSHDVSLTDASGHFNLFDTRPTKGSISKNSEAEAEAAKERYKFESQYTLRLANAEGNKDSKKRPWYTATDAVFSSHGALDGLDRDNSDQEEQRKRARADARRDQQDPLASMMKGIRDLRDVQKERQKWDAERRKEMDSFEPISRHHLERERRKHVKELDNFSLDSAPPDATTAEFTHKRSCRSRSHNGSQDHHRNWHRHSRHHHRHRHHHGDESHASSSKRPSRHEGESSRRRSWDRHEKHRSGDSWPKVRE</sequence>
<feature type="region of interest" description="Disordered" evidence="1">
    <location>
        <begin position="25"/>
        <end position="97"/>
    </location>
</feature>
<organism evidence="3 4">
    <name type="scientific">Xylona heveae (strain CBS 132557 / TC161)</name>
    <dbReference type="NCBI Taxonomy" id="1328760"/>
    <lineage>
        <taxon>Eukaryota</taxon>
        <taxon>Fungi</taxon>
        <taxon>Dikarya</taxon>
        <taxon>Ascomycota</taxon>
        <taxon>Pezizomycotina</taxon>
        <taxon>Xylonomycetes</taxon>
        <taxon>Xylonales</taxon>
        <taxon>Xylonaceae</taxon>
        <taxon>Xylona</taxon>
    </lineage>
</organism>
<dbReference type="OMA" id="KRYSAQF"/>
<dbReference type="OrthoDB" id="2159131at2759"/>
<dbReference type="SMART" id="SM01083">
    <property type="entry name" value="Cir_N"/>
    <property type="match status" value="1"/>
</dbReference>
<proteinExistence type="predicted"/>
<dbReference type="PANTHER" id="PTHR22093:SF0">
    <property type="entry name" value="LEUKOCYTE RECEPTOR CLUSTER MEMBER 1"/>
    <property type="match status" value="1"/>
</dbReference>
<name>A0A165IQB8_XYLHT</name>
<evidence type="ECO:0000313" key="3">
    <source>
        <dbReference type="EMBL" id="KZF25229.1"/>
    </source>
</evidence>
<feature type="region of interest" description="Disordered" evidence="1">
    <location>
        <begin position="195"/>
        <end position="371"/>
    </location>
</feature>
<keyword evidence="4" id="KW-1185">Reference proteome</keyword>
<feature type="compositionally biased region" description="Basic residues" evidence="1">
    <location>
        <begin position="313"/>
        <end position="328"/>
    </location>
</feature>
<feature type="compositionally biased region" description="Basic and acidic residues" evidence="1">
    <location>
        <begin position="25"/>
        <end position="51"/>
    </location>
</feature>
<dbReference type="AlphaFoldDB" id="A0A165IQB8"/>
<accession>A0A165IQB8</accession>
<dbReference type="STRING" id="1328760.A0A165IQB8"/>
<feature type="compositionally biased region" description="Basic and acidic residues" evidence="1">
    <location>
        <begin position="200"/>
        <end position="224"/>
    </location>
</feature>
<gene>
    <name evidence="3" type="ORF">L228DRAFT_280485</name>
</gene>
<dbReference type="EMBL" id="KV407455">
    <property type="protein sequence ID" value="KZF25229.1"/>
    <property type="molecule type" value="Genomic_DNA"/>
</dbReference>
<evidence type="ECO:0000259" key="2">
    <source>
        <dbReference type="SMART" id="SM01083"/>
    </source>
</evidence>
<feature type="compositionally biased region" description="Basic and acidic residues" evidence="1">
    <location>
        <begin position="233"/>
        <end position="269"/>
    </location>
</feature>
<feature type="domain" description="CBF1-interacting co-repressor CIR N-terminal" evidence="2">
    <location>
        <begin position="10"/>
        <end position="46"/>
    </location>
</feature>
<reference evidence="3 4" key="1">
    <citation type="journal article" date="2016" name="Fungal Biol.">
        <title>The genome of Xylona heveae provides a window into fungal endophytism.</title>
        <authorList>
            <person name="Gazis R."/>
            <person name="Kuo A."/>
            <person name="Riley R."/>
            <person name="LaButti K."/>
            <person name="Lipzen A."/>
            <person name="Lin J."/>
            <person name="Amirebrahimi M."/>
            <person name="Hesse C.N."/>
            <person name="Spatafora J.W."/>
            <person name="Henrissat B."/>
            <person name="Hainaut M."/>
            <person name="Grigoriev I.V."/>
            <person name="Hibbett D.S."/>
        </authorList>
    </citation>
    <scope>NUCLEOTIDE SEQUENCE [LARGE SCALE GENOMIC DNA]</scope>
    <source>
        <strain evidence="3 4">TC161</strain>
    </source>
</reference>
<dbReference type="Proteomes" id="UP000076632">
    <property type="component" value="Unassembled WGS sequence"/>
</dbReference>
<feature type="region of interest" description="Disordered" evidence="1">
    <location>
        <begin position="109"/>
        <end position="152"/>
    </location>
</feature>
<dbReference type="InParanoid" id="A0A165IQB8"/>
<dbReference type="PANTHER" id="PTHR22093">
    <property type="entry name" value="LEUKOCYTE RECEPTOR CLUSTER LRC MEMBER 1"/>
    <property type="match status" value="1"/>
</dbReference>
<evidence type="ECO:0000256" key="1">
    <source>
        <dbReference type="SAM" id="MobiDB-lite"/>
    </source>
</evidence>
<dbReference type="RefSeq" id="XP_018190784.1">
    <property type="nucleotide sequence ID" value="XM_018335784.1"/>
</dbReference>
<feature type="compositionally biased region" description="Basic and acidic residues" evidence="1">
    <location>
        <begin position="109"/>
        <end position="122"/>
    </location>
</feature>
<evidence type="ECO:0000313" key="4">
    <source>
        <dbReference type="Proteomes" id="UP000076632"/>
    </source>
</evidence>
<protein>
    <recommendedName>
        <fullName evidence="2">CBF1-interacting co-repressor CIR N-terminal domain-containing protein</fullName>
    </recommendedName>
</protein>
<feature type="compositionally biased region" description="Basic and acidic residues" evidence="1">
    <location>
        <begin position="60"/>
        <end position="81"/>
    </location>
</feature>
<dbReference type="GeneID" id="28900921"/>